<evidence type="ECO:0000313" key="3">
    <source>
        <dbReference type="Proteomes" id="UP000199199"/>
    </source>
</evidence>
<dbReference type="EMBL" id="FOZS01000001">
    <property type="protein sequence ID" value="SFS35585.1"/>
    <property type="molecule type" value="Genomic_DNA"/>
</dbReference>
<proteinExistence type="predicted"/>
<dbReference type="PANTHER" id="PTHR16537:SF1">
    <property type="entry name" value="PROTEIN ZNRD2"/>
    <property type="match status" value="1"/>
</dbReference>
<dbReference type="AlphaFoldDB" id="A0A1I6P5X8"/>
<dbReference type="Proteomes" id="UP000199199">
    <property type="component" value="Unassembled WGS sequence"/>
</dbReference>
<dbReference type="Pfam" id="PF06677">
    <property type="entry name" value="Auto_anti-p27"/>
    <property type="match status" value="1"/>
</dbReference>
<feature type="compositionally biased region" description="Low complexity" evidence="1">
    <location>
        <begin position="188"/>
        <end position="198"/>
    </location>
</feature>
<feature type="region of interest" description="Disordered" evidence="1">
    <location>
        <begin position="1"/>
        <end position="32"/>
    </location>
</feature>
<protein>
    <submittedName>
        <fullName evidence="2">Sjogren's syndrome/scleroderma autoantigen 1 (Autoantigen p27)</fullName>
    </submittedName>
</protein>
<evidence type="ECO:0000313" key="2">
    <source>
        <dbReference type="EMBL" id="SFS35585.1"/>
    </source>
</evidence>
<feature type="compositionally biased region" description="Basic and acidic residues" evidence="1">
    <location>
        <begin position="1"/>
        <end position="27"/>
    </location>
</feature>
<sequence>MSDFDKEAEREKLREKYEQDKREREATQRMSDLLLKGARMTNTHCNTCGDPLFQQNGTTFCPSCHGSPEGVEASPADESTTQDSQQASAPDGQPPAAGSEADTATPADASEPVNPSEAADASGPVDVSETTADASGMTANASETAADRSGVTATEQTSPAQPRDGSTERSSPDRPAAQPSETRDESPRTAPSTTPSRTRAGDDRSAPVAVEGDIEAGRDALVESLERFARKAAETDDPRYAKECLEAAREASEALSALR</sequence>
<dbReference type="PANTHER" id="PTHR16537">
    <property type="entry name" value="SJOEGREN SYNDROME/SCLERODERMA AUTOANTIGEN 1"/>
    <property type="match status" value="1"/>
</dbReference>
<evidence type="ECO:0000256" key="1">
    <source>
        <dbReference type="SAM" id="MobiDB-lite"/>
    </source>
</evidence>
<feature type="compositionally biased region" description="Polar residues" evidence="1">
    <location>
        <begin position="151"/>
        <end position="160"/>
    </location>
</feature>
<reference evidence="3" key="1">
    <citation type="submission" date="2016-10" db="EMBL/GenBank/DDBJ databases">
        <authorList>
            <person name="Varghese N."/>
            <person name="Submissions S."/>
        </authorList>
    </citation>
    <scope>NUCLEOTIDE SEQUENCE [LARGE SCALE GENOMIC DNA]</scope>
    <source>
        <strain evidence="3">DSM 22427</strain>
    </source>
</reference>
<feature type="compositionally biased region" description="Polar residues" evidence="1">
    <location>
        <begin position="128"/>
        <end position="143"/>
    </location>
</feature>
<dbReference type="InterPro" id="IPR009563">
    <property type="entry name" value="SSSCA1"/>
</dbReference>
<dbReference type="OrthoDB" id="26305at2157"/>
<dbReference type="RefSeq" id="WP_092900709.1">
    <property type="nucleotide sequence ID" value="NZ_FOZS01000001.1"/>
</dbReference>
<gene>
    <name evidence="2" type="ORF">SAMN04488556_0345</name>
</gene>
<name>A0A1I6P5X8_9EURY</name>
<accession>A0A1I6P5X8</accession>
<dbReference type="InterPro" id="IPR051888">
    <property type="entry name" value="UPF0148_domain"/>
</dbReference>
<feature type="compositionally biased region" description="Polar residues" evidence="1">
    <location>
        <begin position="77"/>
        <end position="88"/>
    </location>
</feature>
<organism evidence="2 3">
    <name type="scientific">Halostagnicola kamekurae</name>
    <dbReference type="NCBI Taxonomy" id="619731"/>
    <lineage>
        <taxon>Archaea</taxon>
        <taxon>Methanobacteriati</taxon>
        <taxon>Methanobacteriota</taxon>
        <taxon>Stenosarchaea group</taxon>
        <taxon>Halobacteria</taxon>
        <taxon>Halobacteriales</taxon>
        <taxon>Natrialbaceae</taxon>
        <taxon>Halostagnicola</taxon>
    </lineage>
</organism>
<feature type="region of interest" description="Disordered" evidence="1">
    <location>
        <begin position="61"/>
        <end position="215"/>
    </location>
</feature>
<keyword evidence="3" id="KW-1185">Reference proteome</keyword>